<evidence type="ECO:0000256" key="5">
    <source>
        <dbReference type="PROSITE-ProRule" id="PRU00221"/>
    </source>
</evidence>
<reference evidence="9 10" key="1">
    <citation type="submission" date="2015-11" db="EMBL/GenBank/DDBJ databases">
        <title>Genomes and virulence difference between two physiological races of Phytophthora nicotianae.</title>
        <authorList>
            <person name="Liu H."/>
            <person name="Ma X."/>
            <person name="Yu H."/>
            <person name="Fang D."/>
            <person name="Li Y."/>
            <person name="Wang X."/>
            <person name="Wang W."/>
            <person name="Dong Y."/>
            <person name="Xiao B."/>
        </authorList>
    </citation>
    <scope>NUCLEOTIDE SEQUENCE [LARGE SCALE GENOMIC DNA]</scope>
    <source>
        <strain evidence="10">race 0</strain>
        <strain evidence="9">Race 0</strain>
    </source>
</reference>
<organism evidence="9 10">
    <name type="scientific">Phytophthora nicotianae</name>
    <name type="common">Potato buckeye rot agent</name>
    <name type="synonym">Phytophthora parasitica</name>
    <dbReference type="NCBI Taxonomy" id="4792"/>
    <lineage>
        <taxon>Eukaryota</taxon>
        <taxon>Sar</taxon>
        <taxon>Stramenopiles</taxon>
        <taxon>Oomycota</taxon>
        <taxon>Peronosporomycetes</taxon>
        <taxon>Peronosporales</taxon>
        <taxon>Peronosporaceae</taxon>
        <taxon>Phytophthora</taxon>
    </lineage>
</organism>
<accession>A0A0W8E0E6</accession>
<evidence type="ECO:0000313" key="10">
    <source>
        <dbReference type="Proteomes" id="UP000052943"/>
    </source>
</evidence>
<comment type="similarity">
    <text evidence="1">Belongs to the WD repeat CDC20/Fizzy family.</text>
</comment>
<dbReference type="STRING" id="4790.A0A0W8E0E6"/>
<feature type="repeat" description="WD" evidence="5">
    <location>
        <begin position="664"/>
        <end position="696"/>
    </location>
</feature>
<dbReference type="PROSITE" id="PS00678">
    <property type="entry name" value="WD_REPEATS_1"/>
    <property type="match status" value="2"/>
</dbReference>
<feature type="region of interest" description="Disordered" evidence="6">
    <location>
        <begin position="212"/>
        <end position="245"/>
    </location>
</feature>
<gene>
    <name evidence="8" type="ORF">AM587_10012010</name>
    <name evidence="9" type="ORF">AM587_10013107</name>
</gene>
<dbReference type="GO" id="GO:1905786">
    <property type="term" value="P:positive regulation of anaphase-promoting complex-dependent catabolic process"/>
    <property type="evidence" value="ECO:0007669"/>
    <property type="project" value="TreeGrafter"/>
</dbReference>
<dbReference type="PANTHER" id="PTHR19918:SF1">
    <property type="entry name" value="FIZZY-RELATED PROTEIN HOMOLOG"/>
    <property type="match status" value="1"/>
</dbReference>
<proteinExistence type="inferred from homology"/>
<comment type="caution">
    <text evidence="9">The sequence shown here is derived from an EMBL/GenBank/DDBJ whole genome shotgun (WGS) entry which is preliminary data.</text>
</comment>
<dbReference type="InterPro" id="IPR036322">
    <property type="entry name" value="WD40_repeat_dom_sf"/>
</dbReference>
<evidence type="ECO:0000256" key="2">
    <source>
        <dbReference type="ARBA" id="ARBA00022574"/>
    </source>
</evidence>
<dbReference type="AlphaFoldDB" id="A0A0W8E0E6"/>
<dbReference type="Gene3D" id="2.130.10.10">
    <property type="entry name" value="YVTN repeat-like/Quinoprotein amine dehydrogenase"/>
    <property type="match status" value="1"/>
</dbReference>
<keyword evidence="3" id="KW-0677">Repeat</keyword>
<evidence type="ECO:0000256" key="4">
    <source>
        <dbReference type="ARBA" id="ARBA00023306"/>
    </source>
</evidence>
<evidence type="ECO:0000313" key="9">
    <source>
        <dbReference type="EMBL" id="KUG01917.1"/>
    </source>
</evidence>
<evidence type="ECO:0000256" key="6">
    <source>
        <dbReference type="SAM" id="MobiDB-lite"/>
    </source>
</evidence>
<evidence type="ECO:0000256" key="3">
    <source>
        <dbReference type="ARBA" id="ARBA00022737"/>
    </source>
</evidence>
<dbReference type="PROSITE" id="PS50082">
    <property type="entry name" value="WD_REPEATS_2"/>
    <property type="match status" value="2"/>
</dbReference>
<dbReference type="InterPro" id="IPR001680">
    <property type="entry name" value="WD40_rpt"/>
</dbReference>
<dbReference type="OrthoDB" id="10263272at2759"/>
<dbReference type="SMART" id="SM00320">
    <property type="entry name" value="WD40"/>
    <property type="match status" value="5"/>
</dbReference>
<evidence type="ECO:0000259" key="7">
    <source>
        <dbReference type="Pfam" id="PF24807"/>
    </source>
</evidence>
<dbReference type="Pfam" id="PF24807">
    <property type="entry name" value="WD40_CDC20-Fz"/>
    <property type="match status" value="1"/>
</dbReference>
<evidence type="ECO:0000313" key="8">
    <source>
        <dbReference type="EMBL" id="KUG01369.1"/>
    </source>
</evidence>
<dbReference type="GO" id="GO:0010997">
    <property type="term" value="F:anaphase-promoting complex binding"/>
    <property type="evidence" value="ECO:0007669"/>
    <property type="project" value="InterPro"/>
</dbReference>
<dbReference type="InterPro" id="IPR019775">
    <property type="entry name" value="WD40_repeat_CS"/>
</dbReference>
<evidence type="ECO:0000256" key="1">
    <source>
        <dbReference type="ARBA" id="ARBA00006445"/>
    </source>
</evidence>
<dbReference type="Proteomes" id="UP000052943">
    <property type="component" value="Unassembled WGS sequence"/>
</dbReference>
<protein>
    <submittedName>
        <fullName evidence="9">FIZZY-RELATED 2 protein</fullName>
    </submittedName>
</protein>
<dbReference type="GO" id="GO:0031145">
    <property type="term" value="P:anaphase-promoting complex-dependent catabolic process"/>
    <property type="evidence" value="ECO:0007669"/>
    <property type="project" value="TreeGrafter"/>
</dbReference>
<dbReference type="GO" id="GO:0005680">
    <property type="term" value="C:anaphase-promoting complex"/>
    <property type="evidence" value="ECO:0007669"/>
    <property type="project" value="TreeGrafter"/>
</dbReference>
<feature type="compositionally biased region" description="Polar residues" evidence="6">
    <location>
        <begin position="212"/>
        <end position="231"/>
    </location>
</feature>
<dbReference type="InterPro" id="IPR015943">
    <property type="entry name" value="WD40/YVTN_repeat-like_dom_sf"/>
</dbReference>
<feature type="domain" description="CDC20/Fizzy WD40" evidence="7">
    <location>
        <begin position="387"/>
        <end position="695"/>
    </location>
</feature>
<feature type="repeat" description="WD" evidence="5">
    <location>
        <begin position="525"/>
        <end position="566"/>
    </location>
</feature>
<keyword evidence="4" id="KW-0131">Cell cycle</keyword>
<dbReference type="PROSITE" id="PS50294">
    <property type="entry name" value="WD_REPEATS_REGION"/>
    <property type="match status" value="2"/>
</dbReference>
<dbReference type="InterPro" id="IPR056150">
    <property type="entry name" value="WD40_CDC20-Fz"/>
</dbReference>
<keyword evidence="2 5" id="KW-0853">WD repeat</keyword>
<dbReference type="InterPro" id="IPR033010">
    <property type="entry name" value="Cdc20/Fizzy"/>
</dbReference>
<dbReference type="GO" id="GO:1990757">
    <property type="term" value="F:ubiquitin ligase activator activity"/>
    <property type="evidence" value="ECO:0007669"/>
    <property type="project" value="TreeGrafter"/>
</dbReference>
<name>A0A0W8E0E6_PHYNI</name>
<sequence>MKRQTNFGFMVVSRLLFSGHRLQRLLTSRGHSYRSTADSKVAAHGIPTVPPLALFWFLWFSEQLRGRLTGVEPLCGSYLDCVSIYSFGPFSRSKLSGQAQSQRDIFGMVCVEKNASHFVISPSIASAKGLDPLASLRVNSGCISSRKRRLSGSSQVSTMPTTAQSLHHQYESRLSGFSDENGKTLPHRTIKRSKNIYSDRFIPSRLSTKLDTGFGLTTDSPRQCANQNRDNGPSRPQGGSMQTSTLAGAVGTMDSNSKNQVGTSSPYSMMLKRELLGLHSPTRTNFGGSQSTAASSASSFDSVSALYDPLSSSCVRTYNGTTACIRPSGSSSNILRFKAPRQSLYGDVKPFIPLSGLTDPTHRYLGTGLQDGEHGRRRIARTPFKVLDAPSLQDDFYLNLVDWSATNIVAVGLSSCVYLWSACTSKVTMLCNLGPNDSVTSVCWSQRVRLPSYSSFNHEFVVLIVLFVDLCRYPRSYTDYLYLRSGHLARVGTLGWNGQSLASGSRDRTILMHDLRAQEPFQNKLAGHKQEVCGLKWSFDGRQLASGGNDNKLLIWNVQSMSSSLRGDATMPVARFNEHSAAVKAIAWSPHQHGLLASGGGTADRCIRFWNTQTLTALPFVDTGSQVCNLMWSKNANEVVSTHGYSLNQIIVWKYPTMTKLATLTGHTFRVLYLAMSPDGQTIVTGAGDETLRFWNAFPSTKAQRGSRLGTDLMLPLSVGSEIR</sequence>
<dbReference type="PANTHER" id="PTHR19918">
    <property type="entry name" value="CELL DIVISION CYCLE 20 CDC20 FIZZY -RELATED"/>
    <property type="match status" value="1"/>
</dbReference>
<dbReference type="EMBL" id="LNFO01000341">
    <property type="protein sequence ID" value="KUG01369.1"/>
    <property type="molecule type" value="Genomic_DNA"/>
</dbReference>
<dbReference type="EMBL" id="LNFO01000160">
    <property type="protein sequence ID" value="KUG01917.1"/>
    <property type="molecule type" value="Genomic_DNA"/>
</dbReference>
<dbReference type="SUPFAM" id="SSF50978">
    <property type="entry name" value="WD40 repeat-like"/>
    <property type="match status" value="1"/>
</dbReference>